<organism evidence="1 2">
    <name type="scientific">Moniliophthora roreri (strain MCA 2997)</name>
    <name type="common">Cocoa frosty pod rot fungus</name>
    <name type="synonym">Crinipellis roreri</name>
    <dbReference type="NCBI Taxonomy" id="1381753"/>
    <lineage>
        <taxon>Eukaryota</taxon>
        <taxon>Fungi</taxon>
        <taxon>Dikarya</taxon>
        <taxon>Basidiomycota</taxon>
        <taxon>Agaricomycotina</taxon>
        <taxon>Agaricomycetes</taxon>
        <taxon>Agaricomycetidae</taxon>
        <taxon>Agaricales</taxon>
        <taxon>Marasmiineae</taxon>
        <taxon>Marasmiaceae</taxon>
        <taxon>Moniliophthora</taxon>
    </lineage>
</organism>
<proteinExistence type="predicted"/>
<keyword evidence="2" id="KW-1185">Reference proteome</keyword>
<dbReference type="Gene3D" id="1.10.630.10">
    <property type="entry name" value="Cytochrome P450"/>
    <property type="match status" value="1"/>
</dbReference>
<dbReference type="GO" id="GO:0005506">
    <property type="term" value="F:iron ion binding"/>
    <property type="evidence" value="ECO:0007669"/>
    <property type="project" value="InterPro"/>
</dbReference>
<accession>V2WXY8</accession>
<dbReference type="HOGENOM" id="CLU_2740609_0_0_1"/>
<dbReference type="Proteomes" id="UP000017559">
    <property type="component" value="Unassembled WGS sequence"/>
</dbReference>
<dbReference type="GO" id="GO:0020037">
    <property type="term" value="F:heme binding"/>
    <property type="evidence" value="ECO:0007669"/>
    <property type="project" value="InterPro"/>
</dbReference>
<gene>
    <name evidence="1" type="ORF">Moror_10628</name>
</gene>
<reference evidence="1 2" key="1">
    <citation type="journal article" date="2014" name="BMC Genomics">
        <title>Genome and secretome analysis of the hemibiotrophic fungal pathogen, Moniliophthora roreri, which causes frosty pod rot disease of cacao: mechanisms of the biotrophic and necrotrophic phases.</title>
        <authorList>
            <person name="Meinhardt L.W."/>
            <person name="Costa G.G.L."/>
            <person name="Thomazella D.P.T."/>
            <person name="Teixeira P.J.P.L."/>
            <person name="Carazzolle M.F."/>
            <person name="Schuster S.C."/>
            <person name="Carlson J.E."/>
            <person name="Guiltinan M.J."/>
            <person name="Mieczkowski P."/>
            <person name="Farmer A."/>
            <person name="Ramaraj T."/>
            <person name="Crozier J."/>
            <person name="Davis R.E."/>
            <person name="Shao J."/>
            <person name="Melnick R.L."/>
            <person name="Pereira G.A.G."/>
            <person name="Bailey B.A."/>
        </authorList>
    </citation>
    <scope>NUCLEOTIDE SEQUENCE [LARGE SCALE GENOMIC DNA]</scope>
    <source>
        <strain evidence="1 2">MCA 2997</strain>
    </source>
</reference>
<dbReference type="KEGG" id="mrr:Moror_10628"/>
<dbReference type="GO" id="GO:0004497">
    <property type="term" value="F:monooxygenase activity"/>
    <property type="evidence" value="ECO:0007669"/>
    <property type="project" value="InterPro"/>
</dbReference>
<comment type="caution">
    <text evidence="1">The sequence shown here is derived from an EMBL/GenBank/DDBJ whole genome shotgun (WGS) entry which is preliminary data.</text>
</comment>
<dbReference type="OrthoDB" id="2789670at2759"/>
<evidence type="ECO:0000313" key="1">
    <source>
        <dbReference type="EMBL" id="ESK91708.1"/>
    </source>
</evidence>
<name>V2WXY8_MONRO</name>
<dbReference type="EMBL" id="AWSO01000326">
    <property type="protein sequence ID" value="ESK91708.1"/>
    <property type="molecule type" value="Genomic_DNA"/>
</dbReference>
<protein>
    <submittedName>
        <fullName evidence="1">Cytochrome p450</fullName>
    </submittedName>
</protein>
<dbReference type="AlphaFoldDB" id="V2WXY8"/>
<evidence type="ECO:0000313" key="2">
    <source>
        <dbReference type="Proteomes" id="UP000017559"/>
    </source>
</evidence>
<dbReference type="InterPro" id="IPR036396">
    <property type="entry name" value="Cyt_P450_sf"/>
</dbReference>
<dbReference type="GO" id="GO:0016705">
    <property type="term" value="F:oxidoreductase activity, acting on paired donors, with incorporation or reduction of molecular oxygen"/>
    <property type="evidence" value="ECO:0007669"/>
    <property type="project" value="InterPro"/>
</dbReference>
<sequence>MAYSSVWISIASILKTFNISKAVDEHGNVIEPVYDSQSSVLAMPSPLEFSMKPRSAEAEELIATASDDLKV</sequence>